<evidence type="ECO:0000256" key="2">
    <source>
        <dbReference type="ARBA" id="ARBA00022741"/>
    </source>
</evidence>
<evidence type="ECO:0000313" key="7">
    <source>
        <dbReference type="EMBL" id="CAG9581098.1"/>
    </source>
</evidence>
<dbReference type="Pfam" id="PF00071">
    <property type="entry name" value="Ras"/>
    <property type="match status" value="1"/>
</dbReference>
<dbReference type="GO" id="GO:0005525">
    <property type="term" value="F:GTP binding"/>
    <property type="evidence" value="ECO:0007669"/>
    <property type="project" value="UniProtKB-KW"/>
</dbReference>
<keyword evidence="3" id="KW-0342">GTP-binding</keyword>
<dbReference type="SMART" id="SM00175">
    <property type="entry name" value="RAB"/>
    <property type="match status" value="1"/>
</dbReference>
<dbReference type="PANTHER" id="PTHR47981">
    <property type="entry name" value="RAB FAMILY"/>
    <property type="match status" value="1"/>
</dbReference>
<accession>A0A8J2W5T9</accession>
<feature type="compositionally biased region" description="Basic and acidic residues" evidence="6">
    <location>
        <begin position="152"/>
        <end position="171"/>
    </location>
</feature>
<protein>
    <submittedName>
        <fullName evidence="7">(African queen) hypothetical protein</fullName>
    </submittedName>
</protein>
<dbReference type="SMART" id="SM00176">
    <property type="entry name" value="RAN"/>
    <property type="match status" value="1"/>
</dbReference>
<reference evidence="7" key="1">
    <citation type="submission" date="2021-09" db="EMBL/GenBank/DDBJ databases">
        <authorList>
            <person name="Martin H S."/>
        </authorList>
    </citation>
    <scope>NUCLEOTIDE SEQUENCE</scope>
</reference>
<dbReference type="SMART" id="SM00174">
    <property type="entry name" value="RHO"/>
    <property type="match status" value="1"/>
</dbReference>
<name>A0A8J2W5T9_9NEOP</name>
<comment type="caution">
    <text evidence="7">The sequence shown here is derived from an EMBL/GenBank/DDBJ whole genome shotgun (WGS) entry which is preliminary data.</text>
</comment>
<dbReference type="GO" id="GO:0045335">
    <property type="term" value="C:phagocytic vesicle"/>
    <property type="evidence" value="ECO:0007669"/>
    <property type="project" value="TreeGrafter"/>
</dbReference>
<organism evidence="7 8">
    <name type="scientific">Danaus chrysippus</name>
    <name type="common">African queen</name>
    <dbReference type="NCBI Taxonomy" id="151541"/>
    <lineage>
        <taxon>Eukaryota</taxon>
        <taxon>Metazoa</taxon>
        <taxon>Ecdysozoa</taxon>
        <taxon>Arthropoda</taxon>
        <taxon>Hexapoda</taxon>
        <taxon>Insecta</taxon>
        <taxon>Pterygota</taxon>
        <taxon>Neoptera</taxon>
        <taxon>Endopterygota</taxon>
        <taxon>Lepidoptera</taxon>
        <taxon>Glossata</taxon>
        <taxon>Ditrysia</taxon>
        <taxon>Papilionoidea</taxon>
        <taxon>Nymphalidae</taxon>
        <taxon>Danainae</taxon>
        <taxon>Danaini</taxon>
        <taxon>Danaina</taxon>
        <taxon>Danaus</taxon>
        <taxon>Anosia</taxon>
    </lineage>
</organism>
<sequence length="677" mass="74842">MGRYQERGRWFDGRQSTRRARLSTMLSDSSPPAPRAPPPPPPKQSRLKRTLHTLRSSFSLSSPFHIASFGRSATFSVSDSEIARDERTMRKKNKKIRADASAASSRSTDSSPVVDKKKPLGLLKKMGSIGKRRGECSTTPSLSEIETDPDPEPQHVTDQCDKTEPSIEHDTVNMAGNEPAEQMTSINKNKDITQTKIEEQKTVLDRNSPKDQIPDIKQSTPSDQTTTVGKETTTDQNKESGNNLDQNIDVNENAKFDKNNESVDSNKLVHQTQSDPEASPRKGSRPRLSMTESEPFIPIAVEHPVAMRAFTKAAWKRRSNTVIVRPVEEPSPEGTMKRRIAFVAQTSVALSKEQDDDEDDDDDEGKDGGGEVGSLEEAVALARQRLAQAVHSPAPPQSSDNFDAEEEGGADAMPAYGDLIEPENKAASDDEPAADECYLTVCECCGFSAETSLLFPSHATASAERREHLYKILVIGELGTGKTSIIKRYVHQFFSQHYRATIGVDFALKVLNWDANTIIRLQLWDIAGQERFGNMTRVYYKEAVGAFIVFDVSRVATFDAVVKWKNDLDTKVQLPDGSPIPCILLANKCDQQKEGIVNSPGKMEEYCREKGFAGWFETSAKENINIEEAARSLVNKILLNDKLLQSSDKDGERFALDHKIANGENSRVSGSSKSCAC</sequence>
<dbReference type="InterPro" id="IPR027417">
    <property type="entry name" value="P-loop_NTPase"/>
</dbReference>
<feature type="compositionally biased region" description="Polar residues" evidence="6">
    <location>
        <begin position="262"/>
        <end position="276"/>
    </location>
</feature>
<evidence type="ECO:0000256" key="3">
    <source>
        <dbReference type="ARBA" id="ARBA00023134"/>
    </source>
</evidence>
<evidence type="ECO:0000256" key="6">
    <source>
        <dbReference type="SAM" id="MobiDB-lite"/>
    </source>
</evidence>
<dbReference type="Gene3D" id="3.40.50.300">
    <property type="entry name" value="P-loop containing nucleotide triphosphate hydrolases"/>
    <property type="match status" value="1"/>
</dbReference>
<dbReference type="InterPro" id="IPR005225">
    <property type="entry name" value="Small_GTP-bd"/>
</dbReference>
<feature type="region of interest" description="Disordered" evidence="6">
    <location>
        <begin position="348"/>
        <end position="372"/>
    </location>
</feature>
<dbReference type="SUPFAM" id="SSF52540">
    <property type="entry name" value="P-loop containing nucleoside triphosphate hydrolases"/>
    <property type="match status" value="1"/>
</dbReference>
<feature type="compositionally biased region" description="Basic and acidic residues" evidence="6">
    <location>
        <begin position="1"/>
        <end position="12"/>
    </location>
</feature>
<keyword evidence="4" id="KW-0449">Lipoprotein</keyword>
<proteinExistence type="inferred from homology"/>
<feature type="compositionally biased region" description="Pro residues" evidence="6">
    <location>
        <begin position="31"/>
        <end position="43"/>
    </location>
</feature>
<feature type="compositionally biased region" description="Polar residues" evidence="6">
    <location>
        <begin position="239"/>
        <end position="250"/>
    </location>
</feature>
<dbReference type="FunFam" id="3.40.50.300:FF:000222">
    <property type="entry name" value="RAB32, member RAS oncogene family"/>
    <property type="match status" value="1"/>
</dbReference>
<feature type="compositionally biased region" description="Basic and acidic residues" evidence="6">
    <location>
        <begin position="188"/>
        <end position="214"/>
    </location>
</feature>
<keyword evidence="5" id="KW-0636">Prenylation</keyword>
<feature type="compositionally biased region" description="Basic and acidic residues" evidence="6">
    <location>
        <begin position="252"/>
        <end position="261"/>
    </location>
</feature>
<comment type="similarity">
    <text evidence="1">Belongs to the small GTPase superfamily. Rab family.</text>
</comment>
<evidence type="ECO:0000256" key="5">
    <source>
        <dbReference type="ARBA" id="ARBA00023289"/>
    </source>
</evidence>
<evidence type="ECO:0000256" key="4">
    <source>
        <dbReference type="ARBA" id="ARBA00023288"/>
    </source>
</evidence>
<dbReference type="EMBL" id="CAKASE010000080">
    <property type="protein sequence ID" value="CAG9581098.1"/>
    <property type="molecule type" value="Genomic_DNA"/>
</dbReference>
<feature type="compositionally biased region" description="Low complexity" evidence="6">
    <location>
        <begin position="99"/>
        <end position="111"/>
    </location>
</feature>
<keyword evidence="2" id="KW-0547">Nucleotide-binding</keyword>
<dbReference type="NCBIfam" id="TIGR00231">
    <property type="entry name" value="small_GTP"/>
    <property type="match status" value="1"/>
</dbReference>
<dbReference type="PANTHER" id="PTHR47981:SF39">
    <property type="entry name" value="RAS-RELATED PROTEIN RAB"/>
    <property type="match status" value="1"/>
</dbReference>
<gene>
    <name evidence="7" type="ORF">DCHRY22_LOCUS13772</name>
</gene>
<dbReference type="PRINTS" id="PR00449">
    <property type="entry name" value="RASTRNSFRMNG"/>
</dbReference>
<evidence type="ECO:0000256" key="1">
    <source>
        <dbReference type="ARBA" id="ARBA00006270"/>
    </source>
</evidence>
<dbReference type="AlphaFoldDB" id="A0A8J2W5T9"/>
<dbReference type="OrthoDB" id="245989at2759"/>
<evidence type="ECO:0000313" key="8">
    <source>
        <dbReference type="Proteomes" id="UP000789524"/>
    </source>
</evidence>
<feature type="region of interest" description="Disordered" evidence="6">
    <location>
        <begin position="386"/>
        <end position="416"/>
    </location>
</feature>
<dbReference type="InterPro" id="IPR001806">
    <property type="entry name" value="Small_GTPase"/>
</dbReference>
<dbReference type="PROSITE" id="PS51419">
    <property type="entry name" value="RAB"/>
    <property type="match status" value="1"/>
</dbReference>
<keyword evidence="8" id="KW-1185">Reference proteome</keyword>
<feature type="region of interest" description="Disordered" evidence="6">
    <location>
        <begin position="1"/>
        <end position="46"/>
    </location>
</feature>
<dbReference type="InterPro" id="IPR030697">
    <property type="entry name" value="Rab29/Rab38/Rab32"/>
</dbReference>
<dbReference type="CDD" id="cd04107">
    <property type="entry name" value="Rab32_Rab38"/>
    <property type="match status" value="1"/>
</dbReference>
<dbReference type="PROSITE" id="PS51421">
    <property type="entry name" value="RAS"/>
    <property type="match status" value="1"/>
</dbReference>
<dbReference type="SMART" id="SM00173">
    <property type="entry name" value="RAS"/>
    <property type="match status" value="1"/>
</dbReference>
<dbReference type="Proteomes" id="UP000789524">
    <property type="component" value="Unassembled WGS sequence"/>
</dbReference>
<dbReference type="GO" id="GO:0008333">
    <property type="term" value="P:endosome to lysosome transport"/>
    <property type="evidence" value="ECO:0007669"/>
    <property type="project" value="TreeGrafter"/>
</dbReference>
<feature type="region of interest" description="Disordered" evidence="6">
    <location>
        <begin position="75"/>
        <end position="291"/>
    </location>
</feature>
<feature type="compositionally biased region" description="Acidic residues" evidence="6">
    <location>
        <begin position="354"/>
        <end position="365"/>
    </location>
</feature>
<dbReference type="GO" id="GO:0003924">
    <property type="term" value="F:GTPase activity"/>
    <property type="evidence" value="ECO:0007669"/>
    <property type="project" value="InterPro"/>
</dbReference>
<dbReference type="GO" id="GO:0005802">
    <property type="term" value="C:trans-Golgi network"/>
    <property type="evidence" value="ECO:0007669"/>
    <property type="project" value="InterPro"/>
</dbReference>
<feature type="compositionally biased region" description="Polar residues" evidence="6">
    <location>
        <begin position="217"/>
        <end position="231"/>
    </location>
</feature>
<dbReference type="GO" id="GO:0090385">
    <property type="term" value="P:phagosome-lysosome fusion"/>
    <property type="evidence" value="ECO:0007669"/>
    <property type="project" value="TreeGrafter"/>
</dbReference>
<dbReference type="GO" id="GO:0005764">
    <property type="term" value="C:lysosome"/>
    <property type="evidence" value="ECO:0007669"/>
    <property type="project" value="TreeGrafter"/>
</dbReference>
<dbReference type="GO" id="GO:0005770">
    <property type="term" value="C:late endosome"/>
    <property type="evidence" value="ECO:0007669"/>
    <property type="project" value="TreeGrafter"/>
</dbReference>